<dbReference type="RefSeq" id="WP_377180467.1">
    <property type="nucleotide sequence ID" value="NZ_JBHTMY010000004.1"/>
</dbReference>
<evidence type="ECO:0000313" key="3">
    <source>
        <dbReference type="Proteomes" id="UP001597201"/>
    </source>
</evidence>
<dbReference type="PROSITE" id="PS51178">
    <property type="entry name" value="PASTA"/>
    <property type="match status" value="2"/>
</dbReference>
<dbReference type="SMART" id="SM00740">
    <property type="entry name" value="PASTA"/>
    <property type="match status" value="2"/>
</dbReference>
<dbReference type="Pfam" id="PF03793">
    <property type="entry name" value="PASTA"/>
    <property type="match status" value="1"/>
</dbReference>
<reference evidence="3" key="1">
    <citation type="journal article" date="2019" name="Int. J. Syst. Evol. Microbiol.">
        <title>The Global Catalogue of Microorganisms (GCM) 10K type strain sequencing project: providing services to taxonomists for standard genome sequencing and annotation.</title>
        <authorList>
            <consortium name="The Broad Institute Genomics Platform"/>
            <consortium name="The Broad Institute Genome Sequencing Center for Infectious Disease"/>
            <person name="Wu L."/>
            <person name="Ma J."/>
        </authorList>
    </citation>
    <scope>NUCLEOTIDE SEQUENCE [LARGE SCALE GENOMIC DNA]</scope>
    <source>
        <strain evidence="3">CCUG 61485</strain>
    </source>
</reference>
<gene>
    <name evidence="2" type="ORF">ACFQ39_15015</name>
</gene>
<comment type="caution">
    <text evidence="2">The sequence shown here is derived from an EMBL/GenBank/DDBJ whole genome shotgun (WGS) entry which is preliminary data.</text>
</comment>
<protein>
    <submittedName>
        <fullName evidence="2">PASTA domain-containing protein</fullName>
    </submittedName>
</protein>
<sequence>MNFFQYIKSKEFWSNLLAIFALSLLLLFVLGRGLKSYTNHNERISVPTLEKLSVEEAEKALAELQLSYVVIDSSNYNPDYPPKSVIEQDPEAGSYVKHKRKIYLTLNPSDYMKVQIPDVLDETKRQVVTRLRSSGFNIGKERFIPDLGKNVVRMLEYKGREIKPGELLPKNSILDLVLGDGLEELDSIVKTDSIDDAGEF</sequence>
<feature type="domain" description="PASTA" evidence="1">
    <location>
        <begin position="40"/>
        <end position="108"/>
    </location>
</feature>
<feature type="domain" description="PASTA" evidence="1">
    <location>
        <begin position="110"/>
        <end position="180"/>
    </location>
</feature>
<accession>A0ABW3Y7B2</accession>
<name>A0ABW3Y7B2_9FLAO</name>
<organism evidence="2 3">
    <name type="scientific">Namhaeicola litoreus</name>
    <dbReference type="NCBI Taxonomy" id="1052145"/>
    <lineage>
        <taxon>Bacteria</taxon>
        <taxon>Pseudomonadati</taxon>
        <taxon>Bacteroidota</taxon>
        <taxon>Flavobacteriia</taxon>
        <taxon>Flavobacteriales</taxon>
        <taxon>Flavobacteriaceae</taxon>
        <taxon>Namhaeicola</taxon>
    </lineage>
</organism>
<dbReference type="EMBL" id="JBHTMY010000004">
    <property type="protein sequence ID" value="MFD1316936.1"/>
    <property type="molecule type" value="Genomic_DNA"/>
</dbReference>
<dbReference type="Gene3D" id="3.30.10.20">
    <property type="match status" value="1"/>
</dbReference>
<dbReference type="Proteomes" id="UP001597201">
    <property type="component" value="Unassembled WGS sequence"/>
</dbReference>
<dbReference type="CDD" id="cd06577">
    <property type="entry name" value="PASTA_pknB"/>
    <property type="match status" value="1"/>
</dbReference>
<dbReference type="InterPro" id="IPR005543">
    <property type="entry name" value="PASTA_dom"/>
</dbReference>
<keyword evidence="3" id="KW-1185">Reference proteome</keyword>
<evidence type="ECO:0000259" key="1">
    <source>
        <dbReference type="PROSITE" id="PS51178"/>
    </source>
</evidence>
<evidence type="ECO:0000313" key="2">
    <source>
        <dbReference type="EMBL" id="MFD1316936.1"/>
    </source>
</evidence>
<proteinExistence type="predicted"/>